<dbReference type="AlphaFoldDB" id="A0A8H7F4J6"/>
<comment type="caution">
    <text evidence="1">The sequence shown here is derived from an EMBL/GenBank/DDBJ whole genome shotgun (WGS) entry which is preliminary data.</text>
</comment>
<evidence type="ECO:0000313" key="1">
    <source>
        <dbReference type="EMBL" id="KAF7776618.1"/>
    </source>
</evidence>
<reference evidence="1 2" key="1">
    <citation type="journal article" name="Sci. Rep.">
        <title>Telomere-to-telomere assembled and centromere annotated genomes of the two main subspecies of the button mushroom Agaricus bisporus reveal especially polymorphic chromosome ends.</title>
        <authorList>
            <person name="Sonnenberg A.S.M."/>
            <person name="Sedaghat-Telgerd N."/>
            <person name="Lavrijssen B."/>
            <person name="Ohm R.A."/>
            <person name="Hendrickx P.M."/>
            <person name="Scholtmeijer K."/>
            <person name="Baars J.J.P."/>
            <person name="van Peer A."/>
        </authorList>
    </citation>
    <scope>NUCLEOTIDE SEQUENCE [LARGE SCALE GENOMIC DNA]</scope>
    <source>
        <strain evidence="1 2">H119_p4</strain>
    </source>
</reference>
<accession>A0A8H7F4J6</accession>
<protein>
    <submittedName>
        <fullName evidence="1">Uncharacterized protein</fullName>
    </submittedName>
</protein>
<sequence length="221" mass="24581">MVIVLNSSQIPSNPEIYCTGASLSRETILLSLATLSQTDREEVNSLIRDQGEISLEELADALAVSSVPISFHSFELPPLLYPTATPPPSPVATPIIDPTMDSANVNARSDVPLTNLPTYQETEEFIHSPEWILRALFAVPDIVKQTHLLEHIIQNRVHHFLNRTYGDLGRQLATGDSTLEKDNTKNVLHYYTNCCASAQRKENDRVTGLQNPDPCWNNYSA</sequence>
<proteinExistence type="predicted"/>
<organism evidence="1 2">
    <name type="scientific">Agaricus bisporus var. burnettii</name>
    <dbReference type="NCBI Taxonomy" id="192524"/>
    <lineage>
        <taxon>Eukaryota</taxon>
        <taxon>Fungi</taxon>
        <taxon>Dikarya</taxon>
        <taxon>Basidiomycota</taxon>
        <taxon>Agaricomycotina</taxon>
        <taxon>Agaricomycetes</taxon>
        <taxon>Agaricomycetidae</taxon>
        <taxon>Agaricales</taxon>
        <taxon>Agaricineae</taxon>
        <taxon>Agaricaceae</taxon>
        <taxon>Agaricus</taxon>
    </lineage>
</organism>
<evidence type="ECO:0000313" key="2">
    <source>
        <dbReference type="Proteomes" id="UP000629468"/>
    </source>
</evidence>
<name>A0A8H7F4J6_AGABI</name>
<gene>
    <name evidence="1" type="ORF">Agabi119p4_5011</name>
</gene>
<dbReference type="EMBL" id="JABXXO010000006">
    <property type="protein sequence ID" value="KAF7776618.1"/>
    <property type="molecule type" value="Genomic_DNA"/>
</dbReference>
<dbReference type="Proteomes" id="UP000629468">
    <property type="component" value="Unassembled WGS sequence"/>
</dbReference>